<name>A0A409Y1Q4_9AGAR</name>
<feature type="compositionally biased region" description="Polar residues" evidence="1">
    <location>
        <begin position="37"/>
        <end position="62"/>
    </location>
</feature>
<feature type="non-terminal residue" evidence="2">
    <location>
        <position position="277"/>
    </location>
</feature>
<reference evidence="2 3" key="1">
    <citation type="journal article" date="2018" name="Evol. Lett.">
        <title>Horizontal gene cluster transfer increased hallucinogenic mushroom diversity.</title>
        <authorList>
            <person name="Reynolds H.T."/>
            <person name="Vijayakumar V."/>
            <person name="Gluck-Thaler E."/>
            <person name="Korotkin H.B."/>
            <person name="Matheny P.B."/>
            <person name="Slot J.C."/>
        </authorList>
    </citation>
    <scope>NUCLEOTIDE SEQUENCE [LARGE SCALE GENOMIC DNA]</scope>
    <source>
        <strain evidence="2 3">SRW20</strain>
    </source>
</reference>
<protein>
    <submittedName>
        <fullName evidence="2">Uncharacterized protein</fullName>
    </submittedName>
</protein>
<sequence>MAGDSNDNLGVTDGYEIPPGVSLHRCVQGNDWFPVSESGSPSATDRLQMHTNQPAQRPYSSTTSFHLPISAKTLLFTARGQLGGVFRVVSSPDQGPGSAKVEVVVRYDNLELRDVIRACMLNRQVDEYGVGLFVNKNLLLRSIIFEMTVILPETSSSLVSIQNFETDLPNTVHLFGDLSGKVSFDSVSLRGLNGKVDVQSLTAGRAQVHTFNSEIRGSFDVTDELDLNTGNAPIHVDVAMKSVEEKADPKFRALTMNGHVSFPLMSSCGLKTLTDFS</sequence>
<evidence type="ECO:0000313" key="2">
    <source>
        <dbReference type="EMBL" id="PPQ96883.1"/>
    </source>
</evidence>
<evidence type="ECO:0000313" key="3">
    <source>
        <dbReference type="Proteomes" id="UP000284706"/>
    </source>
</evidence>
<dbReference type="AlphaFoldDB" id="A0A409Y1Q4"/>
<dbReference type="InParanoid" id="A0A409Y1Q4"/>
<comment type="caution">
    <text evidence="2">The sequence shown here is derived from an EMBL/GenBank/DDBJ whole genome shotgun (WGS) entry which is preliminary data.</text>
</comment>
<proteinExistence type="predicted"/>
<dbReference type="OrthoDB" id="5570013at2759"/>
<accession>A0A409Y1Q4</accession>
<evidence type="ECO:0000256" key="1">
    <source>
        <dbReference type="SAM" id="MobiDB-lite"/>
    </source>
</evidence>
<feature type="region of interest" description="Disordered" evidence="1">
    <location>
        <begin position="34"/>
        <end position="62"/>
    </location>
</feature>
<dbReference type="STRING" id="231916.A0A409Y1Q4"/>
<gene>
    <name evidence="2" type="ORF">CVT26_005863</name>
</gene>
<dbReference type="EMBL" id="NHYE01001316">
    <property type="protein sequence ID" value="PPQ96883.1"/>
    <property type="molecule type" value="Genomic_DNA"/>
</dbReference>
<dbReference type="Proteomes" id="UP000284706">
    <property type="component" value="Unassembled WGS sequence"/>
</dbReference>
<organism evidence="2 3">
    <name type="scientific">Gymnopilus dilepis</name>
    <dbReference type="NCBI Taxonomy" id="231916"/>
    <lineage>
        <taxon>Eukaryota</taxon>
        <taxon>Fungi</taxon>
        <taxon>Dikarya</taxon>
        <taxon>Basidiomycota</taxon>
        <taxon>Agaricomycotina</taxon>
        <taxon>Agaricomycetes</taxon>
        <taxon>Agaricomycetidae</taxon>
        <taxon>Agaricales</taxon>
        <taxon>Agaricineae</taxon>
        <taxon>Hymenogastraceae</taxon>
        <taxon>Gymnopilus</taxon>
    </lineage>
</organism>
<keyword evidence="3" id="KW-1185">Reference proteome</keyword>